<evidence type="ECO:0000256" key="12">
    <source>
        <dbReference type="ARBA" id="ARBA00023136"/>
    </source>
</evidence>
<dbReference type="AlphaFoldDB" id="A0A4Z1IJJ0"/>
<dbReference type="GO" id="GO:0004497">
    <property type="term" value="F:monooxygenase activity"/>
    <property type="evidence" value="ECO:0007669"/>
    <property type="project" value="UniProtKB-KW"/>
</dbReference>
<dbReference type="PANTHER" id="PTHR24305">
    <property type="entry name" value="CYTOCHROME P450"/>
    <property type="match status" value="1"/>
</dbReference>
<evidence type="ECO:0000256" key="1">
    <source>
        <dbReference type="ARBA" id="ARBA00001971"/>
    </source>
</evidence>
<comment type="cofactor">
    <cofactor evidence="1">
        <name>heme</name>
        <dbReference type="ChEBI" id="CHEBI:30413"/>
    </cofactor>
</comment>
<dbReference type="Pfam" id="PF00067">
    <property type="entry name" value="p450"/>
    <property type="match status" value="1"/>
</dbReference>
<evidence type="ECO:0000256" key="6">
    <source>
        <dbReference type="ARBA" id="ARBA00022723"/>
    </source>
</evidence>
<keyword evidence="14" id="KW-1185">Reference proteome</keyword>
<comment type="caution">
    <text evidence="13">The sequence shown here is derived from an EMBL/GenBank/DDBJ whole genome shotgun (WGS) entry which is preliminary data.</text>
</comment>
<evidence type="ECO:0008006" key="15">
    <source>
        <dbReference type="Google" id="ProtNLM"/>
    </source>
</evidence>
<dbReference type="SUPFAM" id="SSF48264">
    <property type="entry name" value="Cytochrome P450"/>
    <property type="match status" value="1"/>
</dbReference>
<protein>
    <recommendedName>
        <fullName evidence="15">Cytochrome P450</fullName>
    </recommendedName>
</protein>
<dbReference type="GO" id="GO:0016705">
    <property type="term" value="F:oxidoreductase activity, acting on paired donors, with incorporation or reduction of molecular oxygen"/>
    <property type="evidence" value="ECO:0007669"/>
    <property type="project" value="InterPro"/>
</dbReference>
<dbReference type="InterPro" id="IPR050121">
    <property type="entry name" value="Cytochrome_P450_monoxygenase"/>
</dbReference>
<evidence type="ECO:0000256" key="8">
    <source>
        <dbReference type="ARBA" id="ARBA00023002"/>
    </source>
</evidence>
<keyword evidence="6" id="KW-0479">Metal-binding</keyword>
<name>A0A4Z1IJJ0_9HELO</name>
<comment type="similarity">
    <text evidence="3">Belongs to the cytochrome P450 family.</text>
</comment>
<evidence type="ECO:0000256" key="5">
    <source>
        <dbReference type="ARBA" id="ARBA00022692"/>
    </source>
</evidence>
<evidence type="ECO:0000256" key="2">
    <source>
        <dbReference type="ARBA" id="ARBA00004370"/>
    </source>
</evidence>
<dbReference type="GO" id="GO:0016020">
    <property type="term" value="C:membrane"/>
    <property type="evidence" value="ECO:0007669"/>
    <property type="project" value="UniProtKB-SubCell"/>
</dbReference>
<dbReference type="GO" id="GO:0020037">
    <property type="term" value="F:heme binding"/>
    <property type="evidence" value="ECO:0007669"/>
    <property type="project" value="InterPro"/>
</dbReference>
<gene>
    <name evidence="13" type="ORF">BCON_0024g00090</name>
</gene>
<keyword evidence="9" id="KW-0408">Iron</keyword>
<evidence type="ECO:0000256" key="7">
    <source>
        <dbReference type="ARBA" id="ARBA00022989"/>
    </source>
</evidence>
<sequence>MMNFCWETVQKRMKKDTKEVDIAQFFIEEYNESRGKISDKDRRNILLGSVLSAVTAGSDTTRAGLIGMMYYICKHPSTYGKIYSEVKDVDIFDMNVLAALPHLGATIKEVLRIAPPAMTGGSRIVGPEGLWVDDIFIPDGVKVTAPKYSSHRLPSAFGSQDEFIPERWTTRQELVLDQRAYAPFTVAITLLEMRFVTALLLKTFHISFADDYRPEVFWENMLDQVTMQPGYLFCTFKLRS</sequence>
<evidence type="ECO:0000313" key="13">
    <source>
        <dbReference type="EMBL" id="TGO61809.1"/>
    </source>
</evidence>
<proteinExistence type="inferred from homology"/>
<evidence type="ECO:0000256" key="4">
    <source>
        <dbReference type="ARBA" id="ARBA00022617"/>
    </source>
</evidence>
<dbReference type="GO" id="GO:0005506">
    <property type="term" value="F:iron ion binding"/>
    <property type="evidence" value="ECO:0007669"/>
    <property type="project" value="InterPro"/>
</dbReference>
<dbReference type="Proteomes" id="UP000297527">
    <property type="component" value="Unassembled WGS sequence"/>
</dbReference>
<evidence type="ECO:0000256" key="11">
    <source>
        <dbReference type="ARBA" id="ARBA00023033"/>
    </source>
</evidence>
<dbReference type="Gene3D" id="1.10.630.10">
    <property type="entry name" value="Cytochrome P450"/>
    <property type="match status" value="1"/>
</dbReference>
<comment type="subcellular location">
    <subcellularLocation>
        <location evidence="2">Membrane</location>
    </subcellularLocation>
</comment>
<dbReference type="InterPro" id="IPR036396">
    <property type="entry name" value="Cyt_P450_sf"/>
</dbReference>
<reference evidence="13 14" key="1">
    <citation type="submission" date="2017-12" db="EMBL/GenBank/DDBJ databases">
        <title>Comparative genomics of Botrytis spp.</title>
        <authorList>
            <person name="Valero-Jimenez C.A."/>
            <person name="Tapia P."/>
            <person name="Veloso J."/>
            <person name="Silva-Moreno E."/>
            <person name="Staats M."/>
            <person name="Valdes J.H."/>
            <person name="Van Kan J.A.L."/>
        </authorList>
    </citation>
    <scope>NUCLEOTIDE SEQUENCE [LARGE SCALE GENOMIC DNA]</scope>
    <source>
        <strain evidence="13 14">MUCL11595</strain>
    </source>
</reference>
<keyword evidence="4" id="KW-0349">Heme</keyword>
<dbReference type="OrthoDB" id="6692864at2759"/>
<keyword evidence="8" id="KW-0560">Oxidoreductase</keyword>
<evidence type="ECO:0000256" key="10">
    <source>
        <dbReference type="ARBA" id="ARBA00023026"/>
    </source>
</evidence>
<accession>A0A4Z1IJJ0</accession>
<dbReference type="EMBL" id="PQXN01000024">
    <property type="protein sequence ID" value="TGO61809.1"/>
    <property type="molecule type" value="Genomic_DNA"/>
</dbReference>
<keyword evidence="11" id="KW-0503">Monooxygenase</keyword>
<evidence type="ECO:0000256" key="9">
    <source>
        <dbReference type="ARBA" id="ARBA00023004"/>
    </source>
</evidence>
<organism evidence="13 14">
    <name type="scientific">Botryotinia convoluta</name>
    <dbReference type="NCBI Taxonomy" id="54673"/>
    <lineage>
        <taxon>Eukaryota</taxon>
        <taxon>Fungi</taxon>
        <taxon>Dikarya</taxon>
        <taxon>Ascomycota</taxon>
        <taxon>Pezizomycotina</taxon>
        <taxon>Leotiomycetes</taxon>
        <taxon>Helotiales</taxon>
        <taxon>Sclerotiniaceae</taxon>
        <taxon>Botryotinia</taxon>
    </lineage>
</organism>
<evidence type="ECO:0000313" key="14">
    <source>
        <dbReference type="Proteomes" id="UP000297527"/>
    </source>
</evidence>
<evidence type="ECO:0000256" key="3">
    <source>
        <dbReference type="ARBA" id="ARBA00010617"/>
    </source>
</evidence>
<keyword evidence="5" id="KW-0812">Transmembrane</keyword>
<keyword evidence="10" id="KW-0843">Virulence</keyword>
<keyword evidence="12" id="KW-0472">Membrane</keyword>
<dbReference type="InterPro" id="IPR001128">
    <property type="entry name" value="Cyt_P450"/>
</dbReference>
<dbReference type="PANTHER" id="PTHR24305:SF112">
    <property type="entry name" value="L-ORNITHINE-N5-MONOOXYGENASE (EUROFUNG)"/>
    <property type="match status" value="1"/>
</dbReference>
<keyword evidence="7" id="KW-1133">Transmembrane helix</keyword>